<organism evidence="1 2">
    <name type="scientific">Streblomastix strix</name>
    <dbReference type="NCBI Taxonomy" id="222440"/>
    <lineage>
        <taxon>Eukaryota</taxon>
        <taxon>Metamonada</taxon>
        <taxon>Preaxostyla</taxon>
        <taxon>Oxymonadida</taxon>
        <taxon>Streblomastigidae</taxon>
        <taxon>Streblomastix</taxon>
    </lineage>
</organism>
<dbReference type="AlphaFoldDB" id="A0A5J4X2C5"/>
<name>A0A5J4X2C5_9EUKA</name>
<comment type="caution">
    <text evidence="1">The sequence shown here is derived from an EMBL/GenBank/DDBJ whole genome shotgun (WGS) entry which is preliminary data.</text>
</comment>
<gene>
    <name evidence="1" type="ORF">EZS28_003579</name>
</gene>
<proteinExistence type="predicted"/>
<reference evidence="1 2" key="1">
    <citation type="submission" date="2019-03" db="EMBL/GenBank/DDBJ databases">
        <title>Single cell metagenomics reveals metabolic interactions within the superorganism composed of flagellate Streblomastix strix and complex community of Bacteroidetes bacteria on its surface.</title>
        <authorList>
            <person name="Treitli S.C."/>
            <person name="Kolisko M."/>
            <person name="Husnik F."/>
            <person name="Keeling P."/>
            <person name="Hampl V."/>
        </authorList>
    </citation>
    <scope>NUCLEOTIDE SEQUENCE [LARGE SCALE GENOMIC DNA]</scope>
    <source>
        <strain evidence="1">ST1C</strain>
    </source>
</reference>
<evidence type="ECO:0000313" key="2">
    <source>
        <dbReference type="Proteomes" id="UP000324800"/>
    </source>
</evidence>
<protein>
    <submittedName>
        <fullName evidence="1">Uncharacterized protein</fullName>
    </submittedName>
</protein>
<accession>A0A5J4X2C5</accession>
<sequence>MTGQCPYLCIIIPCVPAHLQHHFSCSIVQFSSKFFPQFYFILGWDTYFGWARGEKGRFGNNKSLSCLLKYIGTIISNP</sequence>
<dbReference type="Proteomes" id="UP000324800">
    <property type="component" value="Unassembled WGS sequence"/>
</dbReference>
<dbReference type="EMBL" id="SNRW01000482">
    <property type="protein sequence ID" value="KAA6400886.1"/>
    <property type="molecule type" value="Genomic_DNA"/>
</dbReference>
<evidence type="ECO:0000313" key="1">
    <source>
        <dbReference type="EMBL" id="KAA6400886.1"/>
    </source>
</evidence>